<reference evidence="1" key="1">
    <citation type="submission" date="2022-06" db="EMBL/GenBank/DDBJ databases">
        <title>Sequencing the genomes of 1000 actinobacteria strains.</title>
        <authorList>
            <person name="Klenk H.-P."/>
        </authorList>
    </citation>
    <scope>NUCLEOTIDE SEQUENCE</scope>
    <source>
        <strain evidence="1">DSM 46694</strain>
    </source>
</reference>
<evidence type="ECO:0000313" key="1">
    <source>
        <dbReference type="EMBL" id="MCP2353303.1"/>
    </source>
</evidence>
<accession>A0A9X2JY05</accession>
<keyword evidence="2" id="KW-1185">Reference proteome</keyword>
<dbReference type="Proteomes" id="UP001139648">
    <property type="component" value="Unassembled WGS sequence"/>
</dbReference>
<sequence length="31" mass="3454">MAKTLDEQVEAFRTRALDAGPSTFVWLDALT</sequence>
<name>A0A9X2JY05_9ACTN</name>
<protein>
    <submittedName>
        <fullName evidence="1">Transposase-like protein</fullName>
    </submittedName>
</protein>
<comment type="caution">
    <text evidence="1">The sequence shown here is derived from an EMBL/GenBank/DDBJ whole genome shotgun (WGS) entry which is preliminary data.</text>
</comment>
<dbReference type="AlphaFoldDB" id="A0A9X2JY05"/>
<organism evidence="1 2">
    <name type="scientific">Nonomuraea thailandensis</name>
    <dbReference type="NCBI Taxonomy" id="1188745"/>
    <lineage>
        <taxon>Bacteria</taxon>
        <taxon>Bacillati</taxon>
        <taxon>Actinomycetota</taxon>
        <taxon>Actinomycetes</taxon>
        <taxon>Streptosporangiales</taxon>
        <taxon>Streptosporangiaceae</taxon>
        <taxon>Nonomuraea</taxon>
    </lineage>
</organism>
<evidence type="ECO:0000313" key="2">
    <source>
        <dbReference type="Proteomes" id="UP001139648"/>
    </source>
</evidence>
<dbReference type="EMBL" id="JAMZEB010000001">
    <property type="protein sequence ID" value="MCP2353303.1"/>
    <property type="molecule type" value="Genomic_DNA"/>
</dbReference>
<proteinExistence type="predicted"/>
<gene>
    <name evidence="1" type="ORF">HD597_000323</name>
</gene>